<keyword evidence="3" id="KW-1185">Reference proteome</keyword>
<sequence length="157" mass="17426">MAGSNYRRGVNNRGTDTCGVSQSRSHNIVKDMVREVTGQPQEHVQPRSDSVPALVKLGRRDGSKERCTPLQNASKFNEDNYAQLPESSGEQPCHIEALKTRRSQMQATMHEVAEAGQVRDPGSGGGASEKMKKDKEKKKKRNEPKLQTWPKPGSRKS</sequence>
<feature type="compositionally biased region" description="Basic and acidic residues" evidence="1">
    <location>
        <begin position="58"/>
        <end position="67"/>
    </location>
</feature>
<gene>
    <name evidence="2" type="ORF">QQS21_011051</name>
</gene>
<feature type="region of interest" description="Disordered" evidence="1">
    <location>
        <begin position="58"/>
        <end position="157"/>
    </location>
</feature>
<dbReference type="Proteomes" id="UP001251528">
    <property type="component" value="Unassembled WGS sequence"/>
</dbReference>
<accession>A0AAJ0FW93</accession>
<protein>
    <submittedName>
        <fullName evidence="2">Uncharacterized protein</fullName>
    </submittedName>
</protein>
<evidence type="ECO:0000313" key="2">
    <source>
        <dbReference type="EMBL" id="KAK2591270.1"/>
    </source>
</evidence>
<evidence type="ECO:0000313" key="3">
    <source>
        <dbReference type="Proteomes" id="UP001251528"/>
    </source>
</evidence>
<feature type="region of interest" description="Disordered" evidence="1">
    <location>
        <begin position="1"/>
        <end position="25"/>
    </location>
</feature>
<organism evidence="2 3">
    <name type="scientific">Conoideocrella luteorostrata</name>
    <dbReference type="NCBI Taxonomy" id="1105319"/>
    <lineage>
        <taxon>Eukaryota</taxon>
        <taxon>Fungi</taxon>
        <taxon>Dikarya</taxon>
        <taxon>Ascomycota</taxon>
        <taxon>Pezizomycotina</taxon>
        <taxon>Sordariomycetes</taxon>
        <taxon>Hypocreomycetidae</taxon>
        <taxon>Hypocreales</taxon>
        <taxon>Clavicipitaceae</taxon>
        <taxon>Conoideocrella</taxon>
    </lineage>
</organism>
<dbReference type="AlphaFoldDB" id="A0AAJ0FW93"/>
<name>A0AAJ0FW93_9HYPO</name>
<dbReference type="EMBL" id="JASWJB010000349">
    <property type="protein sequence ID" value="KAK2591270.1"/>
    <property type="molecule type" value="Genomic_DNA"/>
</dbReference>
<comment type="caution">
    <text evidence="2">The sequence shown here is derived from an EMBL/GenBank/DDBJ whole genome shotgun (WGS) entry which is preliminary data.</text>
</comment>
<proteinExistence type="predicted"/>
<feature type="compositionally biased region" description="Polar residues" evidence="1">
    <location>
        <begin position="12"/>
        <end position="25"/>
    </location>
</feature>
<evidence type="ECO:0000256" key="1">
    <source>
        <dbReference type="SAM" id="MobiDB-lite"/>
    </source>
</evidence>
<reference evidence="2" key="1">
    <citation type="submission" date="2023-06" db="EMBL/GenBank/DDBJ databases">
        <title>Conoideocrella luteorostrata (Hypocreales: Clavicipitaceae), a potential biocontrol fungus for elongate hemlock scale in United States Christmas tree production areas.</title>
        <authorList>
            <person name="Barrett H."/>
            <person name="Lovett B."/>
            <person name="Macias A.M."/>
            <person name="Stajich J.E."/>
            <person name="Kasson M.T."/>
        </authorList>
    </citation>
    <scope>NUCLEOTIDE SEQUENCE</scope>
    <source>
        <strain evidence="2">ARSEF 14590</strain>
    </source>
</reference>